<evidence type="ECO:0000313" key="2">
    <source>
        <dbReference type="Proteomes" id="UP000320055"/>
    </source>
</evidence>
<evidence type="ECO:0000313" key="1">
    <source>
        <dbReference type="EMBL" id="VEP16658.1"/>
    </source>
</evidence>
<protein>
    <submittedName>
        <fullName evidence="1">Uncharacterized protein</fullName>
    </submittedName>
</protein>
<keyword evidence="2" id="KW-1185">Reference proteome</keyword>
<dbReference type="Proteomes" id="UP000320055">
    <property type="component" value="Unassembled WGS sequence"/>
</dbReference>
<dbReference type="EMBL" id="CAACVJ010000423">
    <property type="protein sequence ID" value="VEP16658.1"/>
    <property type="molecule type" value="Genomic_DNA"/>
</dbReference>
<proteinExistence type="predicted"/>
<accession>A0A563VYX9</accession>
<dbReference type="RefSeq" id="WP_144866429.1">
    <property type="nucleotide sequence ID" value="NZ_LR213808.1"/>
</dbReference>
<dbReference type="AlphaFoldDB" id="A0A563VYX9"/>
<reference evidence="1 2" key="1">
    <citation type="submission" date="2019-01" db="EMBL/GenBank/DDBJ databases">
        <authorList>
            <person name="Brito A."/>
        </authorList>
    </citation>
    <scope>NUCLEOTIDE SEQUENCE [LARGE SCALE GENOMIC DNA]</scope>
    <source>
        <strain evidence="1">1</strain>
    </source>
</reference>
<sequence>MIKNFTSGVDTIEVKGVPSDYGLNFGDFGFGSSIANDTQIVRINNSGVPHEVIGYVQDVTSFVSGDFTYL</sequence>
<gene>
    <name evidence="1" type="ORF">H1P_480019</name>
</gene>
<organism evidence="1 2">
    <name type="scientific">Hyella patelloides LEGE 07179</name>
    <dbReference type="NCBI Taxonomy" id="945734"/>
    <lineage>
        <taxon>Bacteria</taxon>
        <taxon>Bacillati</taxon>
        <taxon>Cyanobacteriota</taxon>
        <taxon>Cyanophyceae</taxon>
        <taxon>Pleurocapsales</taxon>
        <taxon>Hyellaceae</taxon>
        <taxon>Hyella</taxon>
    </lineage>
</organism>
<name>A0A563VYX9_9CYAN</name>